<accession>A0ABR4WHW5</accession>
<reference evidence="5 6" key="1">
    <citation type="submission" date="2012-09" db="EMBL/GenBank/DDBJ databases">
        <title>Genome Sequence of alkane-degrading Bacterium Alcanivorax jadensis T9.</title>
        <authorList>
            <person name="Lai Q."/>
            <person name="Shao Z."/>
        </authorList>
    </citation>
    <scope>NUCLEOTIDE SEQUENCE [LARGE SCALE GENOMIC DNA]</scope>
    <source>
        <strain evidence="5 6">T9</strain>
    </source>
</reference>
<evidence type="ECO:0000256" key="1">
    <source>
        <dbReference type="ARBA" id="ARBA00022490"/>
    </source>
</evidence>
<dbReference type="InterPro" id="IPR042221">
    <property type="entry name" value="Leu/Phe-tRNA_Trfase_N"/>
</dbReference>
<dbReference type="Gene3D" id="3.30.70.3550">
    <property type="entry name" value="Leucyl/phenylalanyl-tRNA-protein transferase, N-terminal domain"/>
    <property type="match status" value="1"/>
</dbReference>
<sequence length="240" mass="26480">MVPWLEPGTPFPDTDTALSDPEGLLAAGADLSPETLLRAYSLGIFPWYDADYQPILWWSPAPRCVIHPHKIHVSRSLTRHLRRSDFTVTLDRAFETVMRQCAAPRADGTGTWISEEMIAAYVRLHTLGYAHSLEIWQDGQIAGGVYGIKLGGVFFGESMVSPRPNGSKMAFAALRALAPALGIQLIDAQVENPHLLTLGAELIDRPSFEGLLKALIPDTPTAERWPETEWNRSLLLTPDA</sequence>
<dbReference type="SUPFAM" id="SSF55729">
    <property type="entry name" value="Acyl-CoA N-acyltransferases (Nat)"/>
    <property type="match status" value="1"/>
</dbReference>
<comment type="function">
    <text evidence="4">Functions in the N-end rule pathway of protein degradation where it conjugates Leu, Phe and, less efficiently, Met from aminoacyl-tRNAs to the N-termini of proteins containing an N-terminal arginine or lysine.</text>
</comment>
<dbReference type="HAMAP" id="MF_00688">
    <property type="entry name" value="Leu_Phe_trans"/>
    <property type="match status" value="1"/>
</dbReference>
<dbReference type="EC" id="2.3.2.6" evidence="4"/>
<dbReference type="InterPro" id="IPR042203">
    <property type="entry name" value="Leu/Phe-tRNA_Trfase_C"/>
</dbReference>
<keyword evidence="3 4" id="KW-0012">Acyltransferase</keyword>
<comment type="catalytic activity">
    <reaction evidence="4">
        <text>L-phenylalanyl-tRNA(Phe) + an N-terminal L-alpha-aminoacyl-[protein] = an N-terminal L-phenylalanyl-L-alpha-aminoacyl-[protein] + tRNA(Phe)</text>
        <dbReference type="Rhea" id="RHEA:43632"/>
        <dbReference type="Rhea" id="RHEA-COMP:9668"/>
        <dbReference type="Rhea" id="RHEA-COMP:9699"/>
        <dbReference type="Rhea" id="RHEA-COMP:10636"/>
        <dbReference type="Rhea" id="RHEA-COMP:10637"/>
        <dbReference type="ChEBI" id="CHEBI:78442"/>
        <dbReference type="ChEBI" id="CHEBI:78531"/>
        <dbReference type="ChEBI" id="CHEBI:78597"/>
        <dbReference type="ChEBI" id="CHEBI:83561"/>
        <dbReference type="EC" id="2.3.2.6"/>
    </reaction>
</comment>
<evidence type="ECO:0000256" key="3">
    <source>
        <dbReference type="ARBA" id="ARBA00023315"/>
    </source>
</evidence>
<dbReference type="EMBL" id="ARXU01000001">
    <property type="protein sequence ID" value="KGD62983.1"/>
    <property type="molecule type" value="Genomic_DNA"/>
</dbReference>
<dbReference type="RefSeq" id="WP_035244494.1">
    <property type="nucleotide sequence ID" value="NZ_ARXU01000001.1"/>
</dbReference>
<gene>
    <name evidence="4" type="primary">aat</name>
    <name evidence="5" type="ORF">T9A_00303</name>
</gene>
<name>A0ABR4WHW5_9GAMM</name>
<comment type="subcellular location">
    <subcellularLocation>
        <location evidence="4">Cytoplasm</location>
    </subcellularLocation>
</comment>
<dbReference type="GO" id="GO:0016740">
    <property type="term" value="F:transferase activity"/>
    <property type="evidence" value="ECO:0007669"/>
    <property type="project" value="UniProtKB-KW"/>
</dbReference>
<evidence type="ECO:0000256" key="4">
    <source>
        <dbReference type="HAMAP-Rule" id="MF_00688"/>
    </source>
</evidence>
<dbReference type="PANTHER" id="PTHR30098:SF2">
    <property type="entry name" value="LEUCYL_PHENYLALANYL-TRNA--PROTEIN TRANSFERASE"/>
    <property type="match status" value="1"/>
</dbReference>
<dbReference type="Pfam" id="PF03588">
    <property type="entry name" value="Leu_Phe_trans"/>
    <property type="match status" value="1"/>
</dbReference>
<protein>
    <recommendedName>
        <fullName evidence="4">Leucyl/phenylalanyl-tRNA--protein transferase</fullName>
        <ecNumber evidence="4">2.3.2.6</ecNumber>
    </recommendedName>
    <alternativeName>
        <fullName evidence="4">L/F-transferase</fullName>
    </alternativeName>
    <alternativeName>
        <fullName evidence="4">Leucyltransferase</fullName>
    </alternativeName>
    <alternativeName>
        <fullName evidence="4">Phenyalanyltransferase</fullName>
    </alternativeName>
</protein>
<evidence type="ECO:0000256" key="2">
    <source>
        <dbReference type="ARBA" id="ARBA00022679"/>
    </source>
</evidence>
<comment type="catalytic activity">
    <reaction evidence="4">
        <text>N-terminal L-arginyl-[protein] + L-leucyl-tRNA(Leu) = N-terminal L-leucyl-L-arginyl-[protein] + tRNA(Leu) + H(+)</text>
        <dbReference type="Rhea" id="RHEA:50416"/>
        <dbReference type="Rhea" id="RHEA-COMP:9613"/>
        <dbReference type="Rhea" id="RHEA-COMP:9622"/>
        <dbReference type="Rhea" id="RHEA-COMP:12672"/>
        <dbReference type="Rhea" id="RHEA-COMP:12673"/>
        <dbReference type="ChEBI" id="CHEBI:15378"/>
        <dbReference type="ChEBI" id="CHEBI:64719"/>
        <dbReference type="ChEBI" id="CHEBI:78442"/>
        <dbReference type="ChEBI" id="CHEBI:78494"/>
        <dbReference type="ChEBI" id="CHEBI:133044"/>
        <dbReference type="EC" id="2.3.2.6"/>
    </reaction>
</comment>
<keyword evidence="1 4" id="KW-0963">Cytoplasm</keyword>
<organism evidence="5 6">
    <name type="scientific">Alcanivorax jadensis T9</name>
    <dbReference type="NCBI Taxonomy" id="1177181"/>
    <lineage>
        <taxon>Bacteria</taxon>
        <taxon>Pseudomonadati</taxon>
        <taxon>Pseudomonadota</taxon>
        <taxon>Gammaproteobacteria</taxon>
        <taxon>Oceanospirillales</taxon>
        <taxon>Alcanivoracaceae</taxon>
        <taxon>Alcanivorax</taxon>
    </lineage>
</organism>
<keyword evidence="6" id="KW-1185">Reference proteome</keyword>
<dbReference type="PANTHER" id="PTHR30098">
    <property type="entry name" value="LEUCYL/PHENYLALANYL-TRNA--PROTEIN TRANSFERASE"/>
    <property type="match status" value="1"/>
</dbReference>
<dbReference type="Gene3D" id="3.40.630.70">
    <property type="entry name" value="Leucyl/phenylalanyl-tRNA-protein transferase, C-terminal domain"/>
    <property type="match status" value="1"/>
</dbReference>
<dbReference type="InterPro" id="IPR004616">
    <property type="entry name" value="Leu/Phe-tRNA_Trfase"/>
</dbReference>
<comment type="catalytic activity">
    <reaction evidence="4">
        <text>N-terminal L-lysyl-[protein] + L-leucyl-tRNA(Leu) = N-terminal L-leucyl-L-lysyl-[protein] + tRNA(Leu) + H(+)</text>
        <dbReference type="Rhea" id="RHEA:12340"/>
        <dbReference type="Rhea" id="RHEA-COMP:9613"/>
        <dbReference type="Rhea" id="RHEA-COMP:9622"/>
        <dbReference type="Rhea" id="RHEA-COMP:12670"/>
        <dbReference type="Rhea" id="RHEA-COMP:12671"/>
        <dbReference type="ChEBI" id="CHEBI:15378"/>
        <dbReference type="ChEBI" id="CHEBI:65249"/>
        <dbReference type="ChEBI" id="CHEBI:78442"/>
        <dbReference type="ChEBI" id="CHEBI:78494"/>
        <dbReference type="ChEBI" id="CHEBI:133043"/>
        <dbReference type="EC" id="2.3.2.6"/>
    </reaction>
</comment>
<keyword evidence="2 4" id="KW-0808">Transferase</keyword>
<proteinExistence type="inferred from homology"/>
<evidence type="ECO:0000313" key="5">
    <source>
        <dbReference type="EMBL" id="KGD62983.1"/>
    </source>
</evidence>
<dbReference type="NCBIfam" id="TIGR00667">
    <property type="entry name" value="aat"/>
    <property type="match status" value="1"/>
</dbReference>
<dbReference type="InterPro" id="IPR016181">
    <property type="entry name" value="Acyl_CoA_acyltransferase"/>
</dbReference>
<comment type="caution">
    <text evidence="5">The sequence shown here is derived from an EMBL/GenBank/DDBJ whole genome shotgun (WGS) entry which is preliminary data.</text>
</comment>
<dbReference type="Proteomes" id="UP000029443">
    <property type="component" value="Unassembled WGS sequence"/>
</dbReference>
<evidence type="ECO:0000313" key="6">
    <source>
        <dbReference type="Proteomes" id="UP000029443"/>
    </source>
</evidence>
<comment type="similarity">
    <text evidence="4">Belongs to the L/F-transferase family.</text>
</comment>